<dbReference type="PANTHER" id="PTHR43991">
    <property type="entry name" value="WD REPEAT PROTEIN (AFU_ORTHOLOGUE AFUA_8G05640)-RELATED"/>
    <property type="match status" value="1"/>
</dbReference>
<evidence type="ECO:0000259" key="2">
    <source>
        <dbReference type="Pfam" id="PF10313"/>
    </source>
</evidence>
<comment type="caution">
    <text evidence="3">The sequence shown here is derived from an EMBL/GenBank/DDBJ whole genome shotgun (WGS) entry which is preliminary data.</text>
</comment>
<dbReference type="Gene3D" id="2.130.10.10">
    <property type="entry name" value="YVTN repeat-like/Quinoprotein amine dehydrogenase"/>
    <property type="match status" value="1"/>
</dbReference>
<feature type="domain" description="DUF2415" evidence="2">
    <location>
        <begin position="353"/>
        <end position="392"/>
    </location>
</feature>
<evidence type="ECO:0000313" key="3">
    <source>
        <dbReference type="EMBL" id="KXH61894.1"/>
    </source>
</evidence>
<dbReference type="Proteomes" id="UP000070121">
    <property type="component" value="Unassembled WGS sequence"/>
</dbReference>
<accession>A0A135UNB2</accession>
<keyword evidence="4" id="KW-1185">Reference proteome</keyword>
<dbReference type="InterPro" id="IPR019417">
    <property type="entry name" value="DUF2415"/>
</dbReference>
<evidence type="ECO:0000313" key="4">
    <source>
        <dbReference type="Proteomes" id="UP000070121"/>
    </source>
</evidence>
<dbReference type="STRING" id="1209931.A0A135UNB2"/>
<feature type="compositionally biased region" description="Basic and acidic residues" evidence="1">
    <location>
        <begin position="717"/>
        <end position="726"/>
    </location>
</feature>
<feature type="region of interest" description="Disordered" evidence="1">
    <location>
        <begin position="415"/>
        <end position="472"/>
    </location>
</feature>
<name>A0A135UNB2_9PEZI</name>
<gene>
    <name evidence="3" type="ORF">CSAL01_07030</name>
</gene>
<organism evidence="3 4">
    <name type="scientific">Colletotrichum salicis</name>
    <dbReference type="NCBI Taxonomy" id="1209931"/>
    <lineage>
        <taxon>Eukaryota</taxon>
        <taxon>Fungi</taxon>
        <taxon>Dikarya</taxon>
        <taxon>Ascomycota</taxon>
        <taxon>Pezizomycotina</taxon>
        <taxon>Sordariomycetes</taxon>
        <taxon>Hypocreomycetidae</taxon>
        <taxon>Glomerellales</taxon>
        <taxon>Glomerellaceae</taxon>
        <taxon>Colletotrichum</taxon>
        <taxon>Colletotrichum acutatum species complex</taxon>
    </lineage>
</organism>
<dbReference type="InterPro" id="IPR036322">
    <property type="entry name" value="WD40_repeat_dom_sf"/>
</dbReference>
<reference evidence="3 4" key="1">
    <citation type="submission" date="2014-02" db="EMBL/GenBank/DDBJ databases">
        <title>The genome sequence of Colletotrichum salicis CBS 607.94.</title>
        <authorList>
            <person name="Baroncelli R."/>
            <person name="Thon M.R."/>
        </authorList>
    </citation>
    <scope>NUCLEOTIDE SEQUENCE [LARGE SCALE GENOMIC DNA]</scope>
    <source>
        <strain evidence="3 4">CBS 607.94</strain>
    </source>
</reference>
<dbReference type="AlphaFoldDB" id="A0A135UNB2"/>
<proteinExistence type="predicted"/>
<dbReference type="SUPFAM" id="SSF50978">
    <property type="entry name" value="WD40 repeat-like"/>
    <property type="match status" value="1"/>
</dbReference>
<dbReference type="PANTHER" id="PTHR43991:SF9">
    <property type="entry name" value="DUF2415 DOMAIN-CONTAINING PROTEIN"/>
    <property type="match status" value="1"/>
</dbReference>
<feature type="compositionally biased region" description="Basic and acidic residues" evidence="1">
    <location>
        <begin position="454"/>
        <end position="472"/>
    </location>
</feature>
<dbReference type="OrthoDB" id="64353at2759"/>
<dbReference type="InterPro" id="IPR015943">
    <property type="entry name" value="WD40/YVTN_repeat-like_dom_sf"/>
</dbReference>
<feature type="region of interest" description="Disordered" evidence="1">
    <location>
        <begin position="717"/>
        <end position="736"/>
    </location>
</feature>
<evidence type="ECO:0000256" key="1">
    <source>
        <dbReference type="SAM" id="MobiDB-lite"/>
    </source>
</evidence>
<feature type="compositionally biased region" description="Polar residues" evidence="1">
    <location>
        <begin position="586"/>
        <end position="602"/>
    </location>
</feature>
<sequence>MAVKDGVSYYPTNDLISKKPRKHYRIPVRSQHWQLRSLISAEKQNFVYFPGGAGSNHVQRLNTTTKECETVKFLSFSPRCLVAENGWVCCGGETGEFTAIQMDSVSDDDNNLDLQLNLEPDARLPLGMGTDSETPRPPDTVFGILSQARRLNMSSRLDKSVIAKSQRLARDRVNCITMWFPPAAGPMHHGAYTESAAVLANNDKTVVLVGLRDFDNQDKVEPLDIVTYPDYVNRAIISPDGRLLCAILDDPYLYIHHRTEAPIDESGPFRNDDKIEYRWELCGKILLKSQRRDDSSDSRGSFAACFSNTGAYLAVGTQYGTISVFDVASLTDPDVADPLLTSFTSSRPMAGSGAIRDMAFCPGPYDLLAWTEDRGHVGIADLRSGFVQRQILDISATEDYDQIPVLDRATIDPRLLEGRGEPNDTLSSILPEASESRRRRLDGAGRQHLALTPDETRVLEALQDDRRRREQRDRIAARMAEQTSQQASPQFFPGMPPMGGRGARIDPETMARPRLNAQRDIQAQRDFQVAQRAQRMAARVGLDHEAGEPSNGSNQNVSRAIGDLLGNIRDSRERAQERIRTAQRLILQSNSSRDSMMDLQSSSDRDLGLATPHPPRRSASIRPSEALATTQRGPSGLRSLTPAGSGWADLEALYTMSFESNIQDLRQAVQDRNREILPLLNSVNMREMERDHDILRQLERSQFLRRRGEQRMAEQRMAERGVHEAPPEPDNTAGISWSEDGRVLYVGAENGIYEFHVDVQGRKFQPSLTLR</sequence>
<protein>
    <recommendedName>
        <fullName evidence="2">DUF2415 domain-containing protein</fullName>
    </recommendedName>
</protein>
<feature type="region of interest" description="Disordered" evidence="1">
    <location>
        <begin position="586"/>
        <end position="642"/>
    </location>
</feature>
<dbReference type="EMBL" id="JFFI01001229">
    <property type="protein sequence ID" value="KXH61894.1"/>
    <property type="molecule type" value="Genomic_DNA"/>
</dbReference>
<dbReference type="Pfam" id="PF10313">
    <property type="entry name" value="DUF2415"/>
    <property type="match status" value="1"/>
</dbReference>